<organism evidence="2 3">
    <name type="scientific">Methylopila jiangsuensis</name>
    <dbReference type="NCBI Taxonomy" id="586230"/>
    <lineage>
        <taxon>Bacteria</taxon>
        <taxon>Pseudomonadati</taxon>
        <taxon>Pseudomonadota</taxon>
        <taxon>Alphaproteobacteria</taxon>
        <taxon>Hyphomicrobiales</taxon>
        <taxon>Methylopilaceae</taxon>
        <taxon>Methylopila</taxon>
    </lineage>
</organism>
<dbReference type="AlphaFoldDB" id="A0A9W6JKN9"/>
<sequence length="87" mass="9094">MLRDKFETDAVGQRVALLRQSLPEIPGHGFGVQKVAHGLKPSRAADKVRARIADGPPRGVEPMIGGAFTIPETGASGGLRRPNAIGA</sequence>
<evidence type="ECO:0000256" key="1">
    <source>
        <dbReference type="SAM" id="MobiDB-lite"/>
    </source>
</evidence>
<accession>A0A9W6JKN9</accession>
<gene>
    <name evidence="2" type="ORF">GCM10008171_32120</name>
</gene>
<dbReference type="EMBL" id="BSFK01000016">
    <property type="protein sequence ID" value="GLK77958.1"/>
    <property type="molecule type" value="Genomic_DNA"/>
</dbReference>
<protein>
    <submittedName>
        <fullName evidence="2">Uncharacterized protein</fullName>
    </submittedName>
</protein>
<keyword evidence="3" id="KW-1185">Reference proteome</keyword>
<comment type="caution">
    <text evidence="2">The sequence shown here is derived from an EMBL/GenBank/DDBJ whole genome shotgun (WGS) entry which is preliminary data.</text>
</comment>
<reference evidence="2" key="1">
    <citation type="journal article" date="2014" name="Int. J. Syst. Evol. Microbiol.">
        <title>Complete genome sequence of Corynebacterium casei LMG S-19264T (=DSM 44701T), isolated from a smear-ripened cheese.</title>
        <authorList>
            <consortium name="US DOE Joint Genome Institute (JGI-PGF)"/>
            <person name="Walter F."/>
            <person name="Albersmeier A."/>
            <person name="Kalinowski J."/>
            <person name="Ruckert C."/>
        </authorList>
    </citation>
    <scope>NUCLEOTIDE SEQUENCE</scope>
    <source>
        <strain evidence="2">VKM B-2555</strain>
    </source>
</reference>
<evidence type="ECO:0000313" key="2">
    <source>
        <dbReference type="EMBL" id="GLK77958.1"/>
    </source>
</evidence>
<reference evidence="2" key="2">
    <citation type="submission" date="2023-01" db="EMBL/GenBank/DDBJ databases">
        <authorList>
            <person name="Sun Q."/>
            <person name="Evtushenko L."/>
        </authorList>
    </citation>
    <scope>NUCLEOTIDE SEQUENCE</scope>
    <source>
        <strain evidence="2">VKM B-2555</strain>
    </source>
</reference>
<feature type="region of interest" description="Disordered" evidence="1">
    <location>
        <begin position="53"/>
        <end position="87"/>
    </location>
</feature>
<evidence type="ECO:0000313" key="3">
    <source>
        <dbReference type="Proteomes" id="UP001143364"/>
    </source>
</evidence>
<proteinExistence type="predicted"/>
<dbReference type="Proteomes" id="UP001143364">
    <property type="component" value="Unassembled WGS sequence"/>
</dbReference>
<name>A0A9W6JKN9_9HYPH</name>